<comment type="caution">
    <text evidence="1">The sequence shown here is derived from an EMBL/GenBank/DDBJ whole genome shotgun (WGS) entry which is preliminary data.</text>
</comment>
<dbReference type="SUPFAM" id="SSF57756">
    <property type="entry name" value="Retrovirus zinc finger-like domains"/>
    <property type="match status" value="1"/>
</dbReference>
<sequence>MEAQPEITQNISSLKLPMLKTGDYDLWNYALWEVIINGDSPVPKPPAVGTVVPPKTEAQKLAKKNKLKAKSTLLLAILDEHLLKFHSIKDAKSLLEAIKIRYMRLRLKGKSSSSSNSYNVSFVSSENTNIINETVNAAHDIPAASSKEQPFALSYADDVAMITMRVKKFMKKTGRNLNFNGKEPVGFDKTTIECYNCHRRRHFARDFHAPRNQGNRSGDNERRVVPVETPASDLVVQDGLVGYDWSYQAEEGPTNFALMAYSSDSANSSNFKKVDLKEKLTKLEESSKNLTRLINSQVSPNDKTGLGYDSQLSENEMSKCEIFKVASDSSMSEIDEYNNQTKDRYKVEIGYHAVPPPYIGNYMPLRADLSFTGLDDFVFKFKITESARFEQIIDFLKSKPIHYALIVNPTIYVSYVKQFWATAKVKKVNDQEQIQAIVDKNKVIITEDSIRSDLHFDDAEGSVCLLNEAIFKGLTRMGAKTTAWNEFSSTMASAIICLADNKKFNFSKDEREELGSRSGEYLNPFYPLRSRTRSLLAALIARNSS</sequence>
<evidence type="ECO:0000313" key="1">
    <source>
        <dbReference type="EMBL" id="GEU49172.1"/>
    </source>
</evidence>
<name>A0A6L2KKI0_TANCI</name>
<organism evidence="1">
    <name type="scientific">Tanacetum cinerariifolium</name>
    <name type="common">Dalmatian daisy</name>
    <name type="synonym">Chrysanthemum cinerariifolium</name>
    <dbReference type="NCBI Taxonomy" id="118510"/>
    <lineage>
        <taxon>Eukaryota</taxon>
        <taxon>Viridiplantae</taxon>
        <taxon>Streptophyta</taxon>
        <taxon>Embryophyta</taxon>
        <taxon>Tracheophyta</taxon>
        <taxon>Spermatophyta</taxon>
        <taxon>Magnoliopsida</taxon>
        <taxon>eudicotyledons</taxon>
        <taxon>Gunneridae</taxon>
        <taxon>Pentapetalae</taxon>
        <taxon>asterids</taxon>
        <taxon>campanulids</taxon>
        <taxon>Asterales</taxon>
        <taxon>Asteraceae</taxon>
        <taxon>Asteroideae</taxon>
        <taxon>Anthemideae</taxon>
        <taxon>Anthemidinae</taxon>
        <taxon>Tanacetum</taxon>
    </lineage>
</organism>
<dbReference type="GO" id="GO:0008270">
    <property type="term" value="F:zinc ion binding"/>
    <property type="evidence" value="ECO:0007669"/>
    <property type="project" value="InterPro"/>
</dbReference>
<dbReference type="InterPro" id="IPR036875">
    <property type="entry name" value="Znf_CCHC_sf"/>
</dbReference>
<accession>A0A6L2KKI0</accession>
<proteinExistence type="predicted"/>
<dbReference type="GO" id="GO:0003676">
    <property type="term" value="F:nucleic acid binding"/>
    <property type="evidence" value="ECO:0007669"/>
    <property type="project" value="InterPro"/>
</dbReference>
<gene>
    <name evidence="1" type="ORF">Tci_021150</name>
</gene>
<dbReference type="EMBL" id="BKCJ010002527">
    <property type="protein sequence ID" value="GEU49172.1"/>
    <property type="molecule type" value="Genomic_DNA"/>
</dbReference>
<reference evidence="1" key="1">
    <citation type="journal article" date="2019" name="Sci. Rep.">
        <title>Draft genome of Tanacetum cinerariifolium, the natural source of mosquito coil.</title>
        <authorList>
            <person name="Yamashiro T."/>
            <person name="Shiraishi A."/>
            <person name="Satake H."/>
            <person name="Nakayama K."/>
        </authorList>
    </citation>
    <scope>NUCLEOTIDE SEQUENCE</scope>
</reference>
<protein>
    <submittedName>
        <fullName evidence="1">Uncharacterized protein</fullName>
    </submittedName>
</protein>
<dbReference type="AlphaFoldDB" id="A0A6L2KKI0"/>